<organism evidence="1 2">
    <name type="scientific">Sphingobium cupriresistens LL01</name>
    <dbReference type="NCBI Taxonomy" id="1420583"/>
    <lineage>
        <taxon>Bacteria</taxon>
        <taxon>Pseudomonadati</taxon>
        <taxon>Pseudomonadota</taxon>
        <taxon>Alphaproteobacteria</taxon>
        <taxon>Sphingomonadales</taxon>
        <taxon>Sphingomonadaceae</taxon>
        <taxon>Sphingobium</taxon>
    </lineage>
</organism>
<evidence type="ECO:0000313" key="1">
    <source>
        <dbReference type="EMBL" id="KMS51223.1"/>
    </source>
</evidence>
<accession>A0A0J7XJC0</accession>
<sequence length="94" mass="9678">MSEGTPDEDVFPGAKLSDPAMVRAMGGALAVLAGLLEGKGVSTVEETSNVLGIYAVITGETAPDEGLILACWAGMLRDAAQEKAEKDGEPGKWD</sequence>
<dbReference type="Proteomes" id="UP000052232">
    <property type="component" value="Unassembled WGS sequence"/>
</dbReference>
<dbReference type="AlphaFoldDB" id="A0A0J7XJC0"/>
<keyword evidence="2" id="KW-1185">Reference proteome</keyword>
<protein>
    <submittedName>
        <fullName evidence="1">Uncharacterized protein</fullName>
    </submittedName>
</protein>
<dbReference type="RefSeq" id="WP_014194372.1">
    <property type="nucleotide sequence ID" value="NZ_KQ130441.1"/>
</dbReference>
<name>A0A0J7XJC0_9SPHN</name>
<evidence type="ECO:0000313" key="2">
    <source>
        <dbReference type="Proteomes" id="UP000052232"/>
    </source>
</evidence>
<comment type="caution">
    <text evidence="1">The sequence shown here is derived from an EMBL/GenBank/DDBJ whole genome shotgun (WGS) entry which is preliminary data.</text>
</comment>
<reference evidence="1 2" key="1">
    <citation type="journal article" date="2015" name="G3 (Bethesda)">
        <title>Insights into Ongoing Evolution of the Hexachlorocyclohexane Catabolic Pathway from Comparative Genomics of Ten Sphingomonadaceae Strains.</title>
        <authorList>
            <person name="Pearce S.L."/>
            <person name="Oakeshott J.G."/>
            <person name="Pandey G."/>
        </authorList>
    </citation>
    <scope>NUCLEOTIDE SEQUENCE [LARGE SCALE GENOMIC DNA]</scope>
    <source>
        <strain evidence="1 2">LL01</strain>
    </source>
</reference>
<proteinExistence type="predicted"/>
<gene>
    <name evidence="1" type="ORF">V473_11385</name>
</gene>
<dbReference type="STRING" id="1420583.V473_11385"/>
<dbReference type="EMBL" id="JACT01000010">
    <property type="protein sequence ID" value="KMS51223.1"/>
    <property type="molecule type" value="Genomic_DNA"/>
</dbReference>
<dbReference type="PATRIC" id="fig|1420583.3.peg.4573"/>